<dbReference type="InterPro" id="IPR050736">
    <property type="entry name" value="Sensor_HK_Regulatory"/>
</dbReference>
<dbReference type="InterPro" id="IPR036097">
    <property type="entry name" value="HisK_dim/P_sf"/>
</dbReference>
<keyword evidence="12 14" id="KW-0472">Membrane</keyword>
<comment type="catalytic activity">
    <reaction evidence="1">
        <text>ATP + protein L-histidine = ADP + protein N-phospho-L-histidine.</text>
        <dbReference type="EC" id="2.7.13.3"/>
    </reaction>
</comment>
<evidence type="ECO:0000256" key="3">
    <source>
        <dbReference type="ARBA" id="ARBA00004314"/>
    </source>
</evidence>
<dbReference type="EMBL" id="FXTB01000010">
    <property type="protein sequence ID" value="SMO85904.1"/>
    <property type="molecule type" value="Genomic_DNA"/>
</dbReference>
<dbReference type="FunFam" id="1.10.287.130:FF:000001">
    <property type="entry name" value="Two-component sensor histidine kinase"/>
    <property type="match status" value="1"/>
</dbReference>
<feature type="domain" description="Histidine kinase" evidence="16">
    <location>
        <begin position="325"/>
        <end position="543"/>
    </location>
</feature>
<keyword evidence="5" id="KW-1003">Cell membrane</keyword>
<dbReference type="InterPro" id="IPR036890">
    <property type="entry name" value="HATPase_C_sf"/>
</dbReference>
<dbReference type="FunFam" id="3.30.565.10:FF:000023">
    <property type="entry name" value="PAS domain-containing sensor histidine kinase"/>
    <property type="match status" value="1"/>
</dbReference>
<sequence>MRHTVALFILLAALVSKSLQAQYEIKLSNSYPPYNFVNEEEDLVGFNVDILNAIQDIYDTDINLQGGEWYSINEELNNGKIHAIAGTHYPGSPDNDYIYTRSTINTSHCFLYNGNYKNKFSLEYFRSLKKPLVALWQNDVLIRYVHSINPTAEFIFVNDYEKLVMALDRKDVTCIVAQKVAAMYYATKLGKDYIHSLNHQLLERSMGFKVAKSSPELAEILNNGLEVILANGQYQQIYNKWIEPYAKRSNPWQSYYKYFLLSGIIISVLSLFLLTANYVLKTRIRSKTKDLQHQLEVNSEIMKELEEQKNKAEESDRMKSAFLANMSHEIRTPMNGILGFTELLRTADYSSQEQEQFIQVIEQSGNRMLETINNIIDVSKLESGIEQAQHKEMNIKHMLIELHDFFIREAKVKEIQLILEEKETTSAQPFVSDEHKLNSILTNLIKNAIKFTSEGYVKVTYHIGKDFAEFWVSDTGIGIAQHKQASIFNQFEQGEGAYSRAYEGSGLGLSITKGYVDLLDGAIRVESEPQKGTTFYVRIPNHERVG</sequence>
<dbReference type="CDD" id="cd00082">
    <property type="entry name" value="HisKA"/>
    <property type="match status" value="1"/>
</dbReference>
<dbReference type="EC" id="2.7.13.3" evidence="4"/>
<dbReference type="InterPro" id="IPR001638">
    <property type="entry name" value="Solute-binding_3/MltF_N"/>
</dbReference>
<keyword evidence="7" id="KW-0808">Transferase</keyword>
<dbReference type="Pfam" id="PF00497">
    <property type="entry name" value="SBP_bac_3"/>
    <property type="match status" value="1"/>
</dbReference>
<dbReference type="SUPFAM" id="SSF47384">
    <property type="entry name" value="Homodimeric domain of signal transducing histidine kinase"/>
    <property type="match status" value="1"/>
</dbReference>
<feature type="signal peptide" evidence="15">
    <location>
        <begin position="1"/>
        <end position="21"/>
    </location>
</feature>
<dbReference type="SMART" id="SM00388">
    <property type="entry name" value="HisKA"/>
    <property type="match status" value="1"/>
</dbReference>
<evidence type="ECO:0000256" key="4">
    <source>
        <dbReference type="ARBA" id="ARBA00012438"/>
    </source>
</evidence>
<dbReference type="Gene3D" id="3.30.565.10">
    <property type="entry name" value="Histidine kinase-like ATPase, C-terminal domain"/>
    <property type="match status" value="1"/>
</dbReference>
<keyword evidence="8" id="KW-0547">Nucleotide-binding</keyword>
<dbReference type="PRINTS" id="PR00344">
    <property type="entry name" value="BCTRLSENSOR"/>
</dbReference>
<dbReference type="GO" id="GO:0005886">
    <property type="term" value="C:plasma membrane"/>
    <property type="evidence" value="ECO:0007669"/>
    <property type="project" value="UniProtKB-SubCell"/>
</dbReference>
<keyword evidence="6" id="KW-0597">Phosphoprotein</keyword>
<evidence type="ECO:0000259" key="16">
    <source>
        <dbReference type="PROSITE" id="PS50109"/>
    </source>
</evidence>
<keyword evidence="14" id="KW-0812">Transmembrane</keyword>
<evidence type="ECO:0000256" key="12">
    <source>
        <dbReference type="ARBA" id="ARBA00023136"/>
    </source>
</evidence>
<dbReference type="Proteomes" id="UP000319040">
    <property type="component" value="Unassembled WGS sequence"/>
</dbReference>
<evidence type="ECO:0000313" key="18">
    <source>
        <dbReference type="Proteomes" id="UP000319040"/>
    </source>
</evidence>
<organism evidence="17 18">
    <name type="scientific">Saccharicrinis carchari</name>
    <dbReference type="NCBI Taxonomy" id="1168039"/>
    <lineage>
        <taxon>Bacteria</taxon>
        <taxon>Pseudomonadati</taxon>
        <taxon>Bacteroidota</taxon>
        <taxon>Bacteroidia</taxon>
        <taxon>Marinilabiliales</taxon>
        <taxon>Marinilabiliaceae</taxon>
        <taxon>Saccharicrinis</taxon>
    </lineage>
</organism>
<feature type="transmembrane region" description="Helical" evidence="14">
    <location>
        <begin position="258"/>
        <end position="280"/>
    </location>
</feature>
<dbReference type="PROSITE" id="PS50109">
    <property type="entry name" value="HIS_KIN"/>
    <property type="match status" value="1"/>
</dbReference>
<keyword evidence="18" id="KW-1185">Reference proteome</keyword>
<evidence type="ECO:0000256" key="13">
    <source>
        <dbReference type="SAM" id="Coils"/>
    </source>
</evidence>
<name>A0A521EPP3_SACCC</name>
<dbReference type="GO" id="GO:0045121">
    <property type="term" value="C:membrane raft"/>
    <property type="evidence" value="ECO:0007669"/>
    <property type="project" value="UniProtKB-SubCell"/>
</dbReference>
<keyword evidence="14" id="KW-1133">Transmembrane helix</keyword>
<evidence type="ECO:0000256" key="11">
    <source>
        <dbReference type="ARBA" id="ARBA00023012"/>
    </source>
</evidence>
<accession>A0A521EPP3</accession>
<dbReference type="PANTHER" id="PTHR43711">
    <property type="entry name" value="TWO-COMPONENT HISTIDINE KINASE"/>
    <property type="match status" value="1"/>
</dbReference>
<evidence type="ECO:0000256" key="1">
    <source>
        <dbReference type="ARBA" id="ARBA00000085"/>
    </source>
</evidence>
<evidence type="ECO:0000256" key="8">
    <source>
        <dbReference type="ARBA" id="ARBA00022741"/>
    </source>
</evidence>
<keyword evidence="13" id="KW-0175">Coiled coil</keyword>
<dbReference type="SMART" id="SM00387">
    <property type="entry name" value="HATPase_c"/>
    <property type="match status" value="1"/>
</dbReference>
<proteinExistence type="predicted"/>
<dbReference type="Pfam" id="PF00512">
    <property type="entry name" value="HisKA"/>
    <property type="match status" value="1"/>
</dbReference>
<dbReference type="Gene3D" id="3.40.190.10">
    <property type="entry name" value="Periplasmic binding protein-like II"/>
    <property type="match status" value="2"/>
</dbReference>
<comment type="subcellular location">
    <subcellularLocation>
        <location evidence="2">Cell membrane</location>
    </subcellularLocation>
    <subcellularLocation>
        <location evidence="3">Membrane raft</location>
        <topology evidence="3">Multi-pass membrane protein</topology>
    </subcellularLocation>
</comment>
<keyword evidence="15" id="KW-0732">Signal</keyword>
<dbReference type="SMART" id="SM00062">
    <property type="entry name" value="PBPb"/>
    <property type="match status" value="1"/>
</dbReference>
<evidence type="ECO:0000256" key="15">
    <source>
        <dbReference type="SAM" id="SignalP"/>
    </source>
</evidence>
<keyword evidence="11" id="KW-0902">Two-component regulatory system</keyword>
<reference evidence="17 18" key="1">
    <citation type="submission" date="2017-05" db="EMBL/GenBank/DDBJ databases">
        <authorList>
            <person name="Varghese N."/>
            <person name="Submissions S."/>
        </authorList>
    </citation>
    <scope>NUCLEOTIDE SEQUENCE [LARGE SCALE GENOMIC DNA]</scope>
    <source>
        <strain evidence="17 18">DSM 27040</strain>
    </source>
</reference>
<evidence type="ECO:0000256" key="7">
    <source>
        <dbReference type="ARBA" id="ARBA00022679"/>
    </source>
</evidence>
<dbReference type="PANTHER" id="PTHR43711:SF1">
    <property type="entry name" value="HISTIDINE KINASE 1"/>
    <property type="match status" value="1"/>
</dbReference>
<dbReference type="CDD" id="cd16922">
    <property type="entry name" value="HATPase_EvgS-ArcB-TorS-like"/>
    <property type="match status" value="1"/>
</dbReference>
<gene>
    <name evidence="17" type="ORF">SAMN06265379_11073</name>
</gene>
<protein>
    <recommendedName>
        <fullName evidence="4">histidine kinase</fullName>
        <ecNumber evidence="4">2.7.13.3</ecNumber>
    </recommendedName>
</protein>
<dbReference type="SUPFAM" id="SSF53850">
    <property type="entry name" value="Periplasmic binding protein-like II"/>
    <property type="match status" value="1"/>
</dbReference>
<feature type="coiled-coil region" evidence="13">
    <location>
        <begin position="288"/>
        <end position="318"/>
    </location>
</feature>
<dbReference type="InterPro" id="IPR005467">
    <property type="entry name" value="His_kinase_dom"/>
</dbReference>
<dbReference type="Gene3D" id="1.10.287.130">
    <property type="match status" value="1"/>
</dbReference>
<evidence type="ECO:0000256" key="2">
    <source>
        <dbReference type="ARBA" id="ARBA00004236"/>
    </source>
</evidence>
<evidence type="ECO:0000313" key="17">
    <source>
        <dbReference type="EMBL" id="SMO85904.1"/>
    </source>
</evidence>
<dbReference type="InterPro" id="IPR003594">
    <property type="entry name" value="HATPase_dom"/>
</dbReference>
<evidence type="ECO:0000256" key="9">
    <source>
        <dbReference type="ARBA" id="ARBA00022777"/>
    </source>
</evidence>
<dbReference type="AlphaFoldDB" id="A0A521EPP3"/>
<dbReference type="GO" id="GO:0005524">
    <property type="term" value="F:ATP binding"/>
    <property type="evidence" value="ECO:0007669"/>
    <property type="project" value="UniProtKB-KW"/>
</dbReference>
<evidence type="ECO:0000256" key="10">
    <source>
        <dbReference type="ARBA" id="ARBA00022840"/>
    </source>
</evidence>
<keyword evidence="10" id="KW-0067">ATP-binding</keyword>
<evidence type="ECO:0000256" key="5">
    <source>
        <dbReference type="ARBA" id="ARBA00022475"/>
    </source>
</evidence>
<evidence type="ECO:0000256" key="14">
    <source>
        <dbReference type="SAM" id="Phobius"/>
    </source>
</evidence>
<feature type="chain" id="PRO_5022198612" description="histidine kinase" evidence="15">
    <location>
        <begin position="22"/>
        <end position="546"/>
    </location>
</feature>
<dbReference type="InterPro" id="IPR003661">
    <property type="entry name" value="HisK_dim/P_dom"/>
</dbReference>
<keyword evidence="9 17" id="KW-0418">Kinase</keyword>
<evidence type="ECO:0000256" key="6">
    <source>
        <dbReference type="ARBA" id="ARBA00022553"/>
    </source>
</evidence>
<dbReference type="InterPro" id="IPR004358">
    <property type="entry name" value="Sig_transdc_His_kin-like_C"/>
</dbReference>
<dbReference type="Pfam" id="PF02518">
    <property type="entry name" value="HATPase_c"/>
    <property type="match status" value="1"/>
</dbReference>
<dbReference type="SUPFAM" id="SSF55874">
    <property type="entry name" value="ATPase domain of HSP90 chaperone/DNA topoisomerase II/histidine kinase"/>
    <property type="match status" value="1"/>
</dbReference>
<dbReference type="GO" id="GO:0000155">
    <property type="term" value="F:phosphorelay sensor kinase activity"/>
    <property type="evidence" value="ECO:0007669"/>
    <property type="project" value="InterPro"/>
</dbReference>